<feature type="region of interest" description="Disordered" evidence="10">
    <location>
        <begin position="714"/>
        <end position="811"/>
    </location>
</feature>
<evidence type="ECO:0000256" key="4">
    <source>
        <dbReference type="ARBA" id="ARBA00022603"/>
    </source>
</evidence>
<dbReference type="GO" id="GO:0072546">
    <property type="term" value="C:EMC complex"/>
    <property type="evidence" value="ECO:0007669"/>
    <property type="project" value="InterPro"/>
</dbReference>
<dbReference type="InterPro" id="IPR049560">
    <property type="entry name" value="MeTrfase_RsmB-F_NOP2_cat"/>
</dbReference>
<evidence type="ECO:0000256" key="8">
    <source>
        <dbReference type="ARBA" id="ARBA00023242"/>
    </source>
</evidence>
<evidence type="ECO:0000313" key="13">
    <source>
        <dbReference type="Proteomes" id="UP001346149"/>
    </source>
</evidence>
<dbReference type="Proteomes" id="UP001346149">
    <property type="component" value="Unassembled WGS sequence"/>
</dbReference>
<name>A0AAN7LEG5_TRANT</name>
<feature type="compositionally biased region" description="Low complexity" evidence="10">
    <location>
        <begin position="263"/>
        <end position="274"/>
    </location>
</feature>
<proteinExistence type="inferred from homology"/>
<feature type="compositionally biased region" description="Acidic residues" evidence="10">
    <location>
        <begin position="253"/>
        <end position="262"/>
    </location>
</feature>
<dbReference type="AlphaFoldDB" id="A0AAN7LEG5"/>
<organism evidence="12 13">
    <name type="scientific">Trapa natans</name>
    <name type="common">Water chestnut</name>
    <dbReference type="NCBI Taxonomy" id="22666"/>
    <lineage>
        <taxon>Eukaryota</taxon>
        <taxon>Viridiplantae</taxon>
        <taxon>Streptophyta</taxon>
        <taxon>Embryophyta</taxon>
        <taxon>Tracheophyta</taxon>
        <taxon>Spermatophyta</taxon>
        <taxon>Magnoliopsida</taxon>
        <taxon>eudicotyledons</taxon>
        <taxon>Gunneridae</taxon>
        <taxon>Pentapetalae</taxon>
        <taxon>rosids</taxon>
        <taxon>malvids</taxon>
        <taxon>Myrtales</taxon>
        <taxon>Lythraceae</taxon>
        <taxon>Trapa</taxon>
    </lineage>
</organism>
<evidence type="ECO:0000256" key="1">
    <source>
        <dbReference type="ARBA" id="ARBA00004604"/>
    </source>
</evidence>
<dbReference type="GO" id="GO:0009383">
    <property type="term" value="F:rRNA (cytosine-C5-)-methyltransferase activity"/>
    <property type="evidence" value="ECO:0007669"/>
    <property type="project" value="TreeGrafter"/>
</dbReference>
<dbReference type="InterPro" id="IPR005366">
    <property type="entry name" value="EMC8/9"/>
</dbReference>
<dbReference type="NCBIfam" id="TIGR00446">
    <property type="entry name" value="nop2p"/>
    <property type="match status" value="1"/>
</dbReference>
<dbReference type="PROSITE" id="PS51686">
    <property type="entry name" value="SAM_MT_RSMB_NOP"/>
    <property type="match status" value="1"/>
</dbReference>
<dbReference type="PROSITE" id="PS01153">
    <property type="entry name" value="NOL1_NOP2_SUN"/>
    <property type="match status" value="1"/>
</dbReference>
<evidence type="ECO:0000256" key="7">
    <source>
        <dbReference type="ARBA" id="ARBA00022884"/>
    </source>
</evidence>
<dbReference type="PRINTS" id="PR02012">
    <property type="entry name" value="RCMTNOP2"/>
</dbReference>
<keyword evidence="13" id="KW-1185">Reference proteome</keyword>
<dbReference type="InterPro" id="IPR001678">
    <property type="entry name" value="MeTrfase_RsmB-F_NOP2_dom"/>
</dbReference>
<evidence type="ECO:0000256" key="10">
    <source>
        <dbReference type="SAM" id="MobiDB-lite"/>
    </source>
</evidence>
<dbReference type="GO" id="GO:0070475">
    <property type="term" value="P:rRNA base methylation"/>
    <property type="evidence" value="ECO:0007669"/>
    <property type="project" value="TreeGrafter"/>
</dbReference>
<accession>A0AAN7LEG5</accession>
<dbReference type="InterPro" id="IPR011023">
    <property type="entry name" value="Nop2p"/>
</dbReference>
<keyword evidence="3" id="KW-0690">Ribosome biogenesis</keyword>
<comment type="caution">
    <text evidence="12">The sequence shown here is derived from an EMBL/GenBank/DDBJ whole genome shotgun (WGS) entry which is preliminary data.</text>
</comment>
<keyword evidence="6 9" id="KW-0949">S-adenosyl-L-methionine</keyword>
<feature type="region of interest" description="Disordered" evidence="10">
    <location>
        <begin position="150"/>
        <end position="181"/>
    </location>
</feature>
<dbReference type="InterPro" id="IPR029063">
    <property type="entry name" value="SAM-dependent_MTases_sf"/>
</dbReference>
<feature type="region of interest" description="Disordered" evidence="10">
    <location>
        <begin position="210"/>
        <end position="303"/>
    </location>
</feature>
<dbReference type="EMBL" id="JAXQNO010000016">
    <property type="protein sequence ID" value="KAK4781508.1"/>
    <property type="molecule type" value="Genomic_DNA"/>
</dbReference>
<keyword evidence="5 9" id="KW-0808">Transferase</keyword>
<feature type="binding site" evidence="9">
    <location>
        <position position="560"/>
    </location>
    <ligand>
        <name>S-adenosyl-L-methionine</name>
        <dbReference type="ChEBI" id="CHEBI:59789"/>
    </ligand>
</feature>
<reference evidence="12 13" key="1">
    <citation type="journal article" date="2023" name="Hortic Res">
        <title>Pangenome of water caltrop reveals structural variations and asymmetric subgenome divergence after allopolyploidization.</title>
        <authorList>
            <person name="Zhang X."/>
            <person name="Chen Y."/>
            <person name="Wang L."/>
            <person name="Yuan Y."/>
            <person name="Fang M."/>
            <person name="Shi L."/>
            <person name="Lu R."/>
            <person name="Comes H.P."/>
            <person name="Ma Y."/>
            <person name="Chen Y."/>
            <person name="Huang G."/>
            <person name="Zhou Y."/>
            <person name="Zheng Z."/>
            <person name="Qiu Y."/>
        </authorList>
    </citation>
    <scope>NUCLEOTIDE SEQUENCE [LARGE SCALE GENOMIC DNA]</scope>
    <source>
        <strain evidence="12">F231</strain>
    </source>
</reference>
<evidence type="ECO:0000256" key="3">
    <source>
        <dbReference type="ARBA" id="ARBA00022517"/>
    </source>
</evidence>
<dbReference type="FunFam" id="3.30.70.1170:FF:000001">
    <property type="entry name" value="Ribosomal RNA methyltransferase Nop2"/>
    <property type="match status" value="1"/>
</dbReference>
<comment type="similarity">
    <text evidence="2 9">Belongs to the class I-like SAM-binding methyltransferase superfamily. RsmB/NOP family.</text>
</comment>
<evidence type="ECO:0000313" key="12">
    <source>
        <dbReference type="EMBL" id="KAK4781508.1"/>
    </source>
</evidence>
<sequence>MVELRYEITQTAYIKLVLHALKHKTAAVNGILLGRVSDHKGSTVVEIEDSVPLFHSHLGLLPNLEISLILLDNKKLEVLSKGKDRSPVMQLFTRDTSKSWKASSSIDDGSSRLVTKEPSANAVLLDYISSEKWQDIVDFDDHLDDISNANGPNVRQFIPDPQEKEKKGVNPDKTLAVGRRRKPPHPLKFVILSRCNIGLMGAPLLKKKVAKVGKPPPNKKLKNDLFRKKKSKKDDILEASESQSDSEVREVQSESDGEDGGSDFESGASSSGDDPLADDFLQGGGDEEGISGSDADSDESDIEKQARVLDERRAQEEEDAEAEMQLNIKDESDEFRLPTEKELELAEQGPPDLPNIQRRIQEIVRVLSNFKVLKQEGTTRKNYMEQLKKDLASYYGYNEFLIGVLVEMFPPVELVELIEAYEKPRPICLRTNTLKTRRRDLADVLINRGVNLDPLSKWSKVGLVVYDSQVPIGATPEYMAGYYMLQSASSFLPVMALAPQEKERVVDMAAAPGGKTTYIAALMKNSGMIFANEMKAQRLKSLTANLHRMGVTNTIVCNYDGKELPKVLGPNSVDRVLLDAPCSGTGVISKDESVKTSKSSVDIQDCAFLQKQLILAAIDMVDANSKSGGYIVYSTCSIMVLENEAVIDYALRKRDVKLVPCGLDFGRPGFIRFREHRFHPSLEKTRRFYPHVHNMDGFFVAKLKKMSNIKPNSVLSAPSEAGELPSVDGEDDGKNIEEARPHLDVTENGSKKNKGVLENGGIKSKEERNPVSGEKRKREKGKFPSKEEISRTREEKREYLREKMTSEKARK</sequence>
<dbReference type="Pfam" id="PF03665">
    <property type="entry name" value="UPF0172"/>
    <property type="match status" value="1"/>
</dbReference>
<evidence type="ECO:0000256" key="5">
    <source>
        <dbReference type="ARBA" id="ARBA00022679"/>
    </source>
</evidence>
<feature type="compositionally biased region" description="Basic and acidic residues" evidence="10">
    <location>
        <begin position="161"/>
        <end position="170"/>
    </location>
</feature>
<feature type="binding site" evidence="9">
    <location>
        <begin position="509"/>
        <end position="515"/>
    </location>
    <ligand>
        <name>S-adenosyl-L-methionine</name>
        <dbReference type="ChEBI" id="CHEBI:59789"/>
    </ligand>
</feature>
<dbReference type="PRINTS" id="PR02008">
    <property type="entry name" value="RCMTFAMILY"/>
</dbReference>
<dbReference type="InterPro" id="IPR023273">
    <property type="entry name" value="RCMT_NOP2"/>
</dbReference>
<evidence type="ECO:0000256" key="9">
    <source>
        <dbReference type="PROSITE-ProRule" id="PRU01023"/>
    </source>
</evidence>
<dbReference type="Gene3D" id="3.40.50.150">
    <property type="entry name" value="Vaccinia Virus protein VP39"/>
    <property type="match status" value="1"/>
</dbReference>
<evidence type="ECO:0000259" key="11">
    <source>
        <dbReference type="PROSITE" id="PS51686"/>
    </source>
</evidence>
<feature type="compositionally biased region" description="Basic and acidic residues" evidence="10">
    <location>
        <begin position="732"/>
        <end position="745"/>
    </location>
</feature>
<dbReference type="PANTHER" id="PTHR22807">
    <property type="entry name" value="NOP2 YEAST -RELATED NOL1/NOP2/FMU SUN DOMAIN-CONTAINING"/>
    <property type="match status" value="1"/>
</dbReference>
<dbReference type="InterPro" id="IPR018314">
    <property type="entry name" value="RsmB/NOL1/NOP2-like_CS"/>
</dbReference>
<protein>
    <recommendedName>
        <fullName evidence="11">SAM-dependent MTase RsmB/NOP-type domain-containing protein</fullName>
    </recommendedName>
</protein>
<keyword evidence="4 9" id="KW-0489">Methyltransferase</keyword>
<dbReference type="GO" id="GO:0000470">
    <property type="term" value="P:maturation of LSU-rRNA"/>
    <property type="evidence" value="ECO:0007669"/>
    <property type="project" value="TreeGrafter"/>
</dbReference>
<dbReference type="Gene3D" id="3.30.70.1170">
    <property type="entry name" value="Sun protein, domain 3"/>
    <property type="match status" value="1"/>
</dbReference>
<feature type="binding site" evidence="9">
    <location>
        <position position="533"/>
    </location>
    <ligand>
        <name>S-adenosyl-L-methionine</name>
        <dbReference type="ChEBI" id="CHEBI:59789"/>
    </ligand>
</feature>
<feature type="active site" description="Nucleophile" evidence="9">
    <location>
        <position position="636"/>
    </location>
</feature>
<keyword evidence="8" id="KW-0539">Nucleus</keyword>
<feature type="compositionally biased region" description="Basic and acidic residues" evidence="10">
    <location>
        <begin position="221"/>
        <end position="236"/>
    </location>
</feature>
<feature type="compositionally biased region" description="Basic and acidic residues" evidence="10">
    <location>
        <begin position="763"/>
        <end position="811"/>
    </location>
</feature>
<dbReference type="PANTHER" id="PTHR22807:SF30">
    <property type="entry name" value="28S RRNA (CYTOSINE(4447)-C(5))-METHYLTRANSFERASE-RELATED"/>
    <property type="match status" value="1"/>
</dbReference>
<evidence type="ECO:0000256" key="2">
    <source>
        <dbReference type="ARBA" id="ARBA00007494"/>
    </source>
</evidence>
<feature type="domain" description="SAM-dependent MTase RsmB/NOP-type" evidence="11">
    <location>
        <begin position="417"/>
        <end position="706"/>
    </location>
</feature>
<dbReference type="Pfam" id="PF01189">
    <property type="entry name" value="Methyltr_RsmB-F"/>
    <property type="match status" value="1"/>
</dbReference>
<evidence type="ECO:0000256" key="6">
    <source>
        <dbReference type="ARBA" id="ARBA00022691"/>
    </source>
</evidence>
<dbReference type="InterPro" id="IPR023267">
    <property type="entry name" value="RCMT"/>
</dbReference>
<dbReference type="GO" id="GO:0005730">
    <property type="term" value="C:nucleolus"/>
    <property type="evidence" value="ECO:0007669"/>
    <property type="project" value="UniProtKB-SubCell"/>
</dbReference>
<gene>
    <name evidence="12" type="ORF">SAY86_015610</name>
</gene>
<dbReference type="GO" id="GO:0003723">
    <property type="term" value="F:RNA binding"/>
    <property type="evidence" value="ECO:0007669"/>
    <property type="project" value="UniProtKB-UniRule"/>
</dbReference>
<feature type="compositionally biased region" description="Acidic residues" evidence="10">
    <location>
        <begin position="285"/>
        <end position="301"/>
    </location>
</feature>
<feature type="binding site" evidence="9">
    <location>
        <position position="579"/>
    </location>
    <ligand>
        <name>S-adenosyl-L-methionine</name>
        <dbReference type="ChEBI" id="CHEBI:59789"/>
    </ligand>
</feature>
<comment type="subcellular location">
    <subcellularLocation>
        <location evidence="1">Nucleus</location>
        <location evidence="1">Nucleolus</location>
    </subcellularLocation>
</comment>
<dbReference type="SUPFAM" id="SSF53335">
    <property type="entry name" value="S-adenosyl-L-methionine-dependent methyltransferases"/>
    <property type="match status" value="1"/>
</dbReference>
<keyword evidence="7 9" id="KW-0694">RNA-binding</keyword>